<dbReference type="GO" id="GO:0003955">
    <property type="term" value="F:NAD(P)H dehydrogenase (quinone) activity"/>
    <property type="evidence" value="ECO:0007669"/>
    <property type="project" value="TreeGrafter"/>
</dbReference>
<keyword evidence="6" id="KW-1015">Disulfide bond</keyword>
<comment type="cofactor">
    <cofactor evidence="9">
        <name>FAD</name>
        <dbReference type="ChEBI" id="CHEBI:57692"/>
    </cofactor>
    <text evidence="9">Binds 1 FAD per subunit.</text>
</comment>
<dbReference type="GO" id="GO:0016668">
    <property type="term" value="F:oxidoreductase activity, acting on a sulfur group of donors, NAD(P) as acceptor"/>
    <property type="evidence" value="ECO:0007669"/>
    <property type="project" value="InterPro"/>
</dbReference>
<dbReference type="InterPro" id="IPR001100">
    <property type="entry name" value="Pyr_nuc-diS_OxRdtase"/>
</dbReference>
<dbReference type="OrthoDB" id="9807946at2"/>
<dbReference type="RefSeq" id="WP_063625869.1">
    <property type="nucleotide sequence ID" value="NZ_LVLH01000019.1"/>
</dbReference>
<feature type="domain" description="FAD/NAD(P)-binding" evidence="13">
    <location>
        <begin position="3"/>
        <end position="320"/>
    </location>
</feature>
<keyword evidence="4" id="KW-0521">NADP</keyword>
<evidence type="ECO:0000256" key="8">
    <source>
        <dbReference type="PIRSR" id="PIRSR000350-2"/>
    </source>
</evidence>
<protein>
    <submittedName>
        <fullName evidence="14">Putative Dihydrolipoamide dehydrogenase</fullName>
    </submittedName>
</protein>
<dbReference type="Pfam" id="PF07992">
    <property type="entry name" value="Pyr_redox_2"/>
    <property type="match status" value="1"/>
</dbReference>
<reference evidence="14 15" key="1">
    <citation type="submission" date="2016-03" db="EMBL/GenBank/DDBJ databases">
        <title>Genome sequence of Mycoplasma gallinarum strain Mgn_IPT.</title>
        <authorList>
            <person name="Yacoub E."/>
            <person name="Sirand-Pugnet P."/>
            <person name="Barre A."/>
            <person name="Maurier F."/>
            <person name="Blanchard A."/>
            <person name="Ben Abdelmoumen B.M."/>
        </authorList>
    </citation>
    <scope>NUCLEOTIDE SEQUENCE [LARGE SCALE GENOMIC DNA]</scope>
    <source>
        <strain evidence="14 15">Mgn_IPT</strain>
    </source>
</reference>
<evidence type="ECO:0000256" key="11">
    <source>
        <dbReference type="RuleBase" id="RU003691"/>
    </source>
</evidence>
<name>A0A168RNS7_9BACT</name>
<accession>A0A168RNS7</accession>
<dbReference type="InterPro" id="IPR016156">
    <property type="entry name" value="FAD/NAD-linked_Rdtase_dimer_sf"/>
</dbReference>
<keyword evidence="2 11" id="KW-0285">Flavoprotein</keyword>
<organism evidence="14 15">
    <name type="scientific">Mycoplasmopsis gallinarum</name>
    <dbReference type="NCBI Taxonomy" id="29557"/>
    <lineage>
        <taxon>Bacteria</taxon>
        <taxon>Bacillati</taxon>
        <taxon>Mycoplasmatota</taxon>
        <taxon>Mycoplasmoidales</taxon>
        <taxon>Metamycoplasmataceae</taxon>
        <taxon>Mycoplasmopsis</taxon>
    </lineage>
</organism>
<feature type="active site" description="Proton acceptor" evidence="8">
    <location>
        <position position="444"/>
    </location>
</feature>
<dbReference type="PIRSF" id="PIRSF000350">
    <property type="entry name" value="Mercury_reductase_MerA"/>
    <property type="match status" value="1"/>
</dbReference>
<evidence type="ECO:0000259" key="12">
    <source>
        <dbReference type="Pfam" id="PF02852"/>
    </source>
</evidence>
<dbReference type="Gene3D" id="3.50.50.60">
    <property type="entry name" value="FAD/NAD(P)-binding domain"/>
    <property type="match status" value="2"/>
</dbReference>
<evidence type="ECO:0000313" key="14">
    <source>
        <dbReference type="EMBL" id="OAB49151.1"/>
    </source>
</evidence>
<evidence type="ECO:0000256" key="2">
    <source>
        <dbReference type="ARBA" id="ARBA00022630"/>
    </source>
</evidence>
<sequence>MNYDLIIIGWGKGGKTLASQLPETWKVALIEKDPKMFGGTCINIGCLPSKSLVNDAHLITKLDDSNFERNYEINNNFFKQAIQHKNDLVSFLNQKNYEKLAFKSNVDIYVGNASFINETQIQIKELNGNILNIFAPKIIINTGAKTRKLNFDSSWDTRNIIYSEEALNLNELPKKLLIVGAGFIGLEFASFYTNFGSEVTILQNNNLFLPSEDEDTAHEILKTLNDQNISINFNSQILDLSEFNEQTKVTYTNNDEVITETFDKILISIGRIPNVEDLNLAATNVELNERKEIKVNDYLQTSNPNIYAIGDVKGGPQFTYISLDDSRIVFNHLNNDLSYSLKARNLIPIATFISPTYARVGLTEKEIINKNIPYKKKFANVASIPKARVIRETKGFVKILIDENDYIIGASLSMSNAEEVINLIAVAIKNKIKSKELKNFIYTHPTMTESLNEIL</sequence>
<evidence type="ECO:0000256" key="7">
    <source>
        <dbReference type="ARBA" id="ARBA00023284"/>
    </source>
</evidence>
<feature type="domain" description="Pyridine nucleotide-disulphide oxidoreductase dimerisation" evidence="12">
    <location>
        <begin position="347"/>
        <end position="453"/>
    </location>
</feature>
<comment type="similarity">
    <text evidence="1 11">Belongs to the class-I pyridine nucleotide-disulfide oxidoreductase family.</text>
</comment>
<evidence type="ECO:0000256" key="3">
    <source>
        <dbReference type="ARBA" id="ARBA00022827"/>
    </source>
</evidence>
<evidence type="ECO:0000256" key="10">
    <source>
        <dbReference type="PIRSR" id="PIRSR000350-4"/>
    </source>
</evidence>
<dbReference type="PATRIC" id="fig|29557.3.peg.74"/>
<dbReference type="STRING" id="29557.MGALLINA_00830"/>
<dbReference type="PRINTS" id="PR00411">
    <property type="entry name" value="PNDRDTASEI"/>
</dbReference>
<evidence type="ECO:0000256" key="4">
    <source>
        <dbReference type="ARBA" id="ARBA00022857"/>
    </source>
</evidence>
<feature type="binding site" evidence="9">
    <location>
        <position position="270"/>
    </location>
    <ligand>
        <name>NAD(+)</name>
        <dbReference type="ChEBI" id="CHEBI:57540"/>
    </ligand>
</feature>
<keyword evidence="7 11" id="KW-0676">Redox-active center</keyword>
<dbReference type="SUPFAM" id="SSF55424">
    <property type="entry name" value="FAD/NAD-linked reductases, dimerisation (C-terminal) domain"/>
    <property type="match status" value="1"/>
</dbReference>
<keyword evidence="9" id="KW-0547">Nucleotide-binding</keyword>
<dbReference type="InterPro" id="IPR012999">
    <property type="entry name" value="Pyr_OxRdtase_I_AS"/>
</dbReference>
<evidence type="ECO:0000259" key="13">
    <source>
        <dbReference type="Pfam" id="PF07992"/>
    </source>
</evidence>
<proteinExistence type="inferred from homology"/>
<feature type="binding site" evidence="9">
    <location>
        <position position="50"/>
    </location>
    <ligand>
        <name>FAD</name>
        <dbReference type="ChEBI" id="CHEBI:57692"/>
    </ligand>
</feature>
<evidence type="ECO:0000256" key="5">
    <source>
        <dbReference type="ARBA" id="ARBA00023002"/>
    </source>
</evidence>
<dbReference type="InterPro" id="IPR004099">
    <property type="entry name" value="Pyr_nucl-diS_OxRdtase_dimer"/>
</dbReference>
<dbReference type="SUPFAM" id="SSF51905">
    <property type="entry name" value="FAD/NAD(P)-binding domain"/>
    <property type="match status" value="1"/>
</dbReference>
<evidence type="ECO:0000256" key="9">
    <source>
        <dbReference type="PIRSR" id="PIRSR000350-3"/>
    </source>
</evidence>
<dbReference type="GO" id="GO:0050660">
    <property type="term" value="F:flavin adenine dinucleotide binding"/>
    <property type="evidence" value="ECO:0007669"/>
    <property type="project" value="TreeGrafter"/>
</dbReference>
<evidence type="ECO:0000256" key="1">
    <source>
        <dbReference type="ARBA" id="ARBA00007532"/>
    </source>
</evidence>
<gene>
    <name evidence="14" type="ORF">MGALLINA_00830</name>
</gene>
<dbReference type="PROSITE" id="PS00076">
    <property type="entry name" value="PYRIDINE_REDOX_1"/>
    <property type="match status" value="1"/>
</dbReference>
<dbReference type="PANTHER" id="PTHR43014:SF4">
    <property type="entry name" value="PYRIDINE NUCLEOTIDE-DISULFIDE OXIDOREDUCTASE RCLA-RELATED"/>
    <property type="match status" value="1"/>
</dbReference>
<evidence type="ECO:0000256" key="6">
    <source>
        <dbReference type="ARBA" id="ARBA00023157"/>
    </source>
</evidence>
<keyword evidence="15" id="KW-1185">Reference proteome</keyword>
<dbReference type="AlphaFoldDB" id="A0A168RNS7"/>
<dbReference type="Gene3D" id="3.30.390.30">
    <property type="match status" value="1"/>
</dbReference>
<dbReference type="PANTHER" id="PTHR43014">
    <property type="entry name" value="MERCURIC REDUCTASE"/>
    <property type="match status" value="1"/>
</dbReference>
<feature type="binding site" evidence="9">
    <location>
        <begin position="180"/>
        <end position="187"/>
    </location>
    <ligand>
        <name>NAD(+)</name>
        <dbReference type="ChEBI" id="CHEBI:57540"/>
    </ligand>
</feature>
<dbReference type="InterPro" id="IPR036188">
    <property type="entry name" value="FAD/NAD-bd_sf"/>
</dbReference>
<dbReference type="PRINTS" id="PR00368">
    <property type="entry name" value="FADPNR"/>
</dbReference>
<feature type="disulfide bond" description="Redox-active" evidence="10">
    <location>
        <begin position="41"/>
        <end position="46"/>
    </location>
</feature>
<keyword evidence="5 11" id="KW-0560">Oxidoreductase</keyword>
<dbReference type="Proteomes" id="UP000076983">
    <property type="component" value="Unassembled WGS sequence"/>
</dbReference>
<keyword evidence="9" id="KW-0520">NAD</keyword>
<dbReference type="Pfam" id="PF02852">
    <property type="entry name" value="Pyr_redox_dim"/>
    <property type="match status" value="1"/>
</dbReference>
<feature type="binding site" evidence="9">
    <location>
        <position position="311"/>
    </location>
    <ligand>
        <name>FAD</name>
        <dbReference type="ChEBI" id="CHEBI:57692"/>
    </ligand>
</feature>
<evidence type="ECO:0000313" key="15">
    <source>
        <dbReference type="Proteomes" id="UP000076983"/>
    </source>
</evidence>
<keyword evidence="3 9" id="KW-0274">FAD</keyword>
<dbReference type="InterPro" id="IPR023753">
    <property type="entry name" value="FAD/NAD-binding_dom"/>
</dbReference>
<dbReference type="EMBL" id="LVLH01000019">
    <property type="protein sequence ID" value="OAB49151.1"/>
    <property type="molecule type" value="Genomic_DNA"/>
</dbReference>
<comment type="caution">
    <text evidence="14">The sequence shown here is derived from an EMBL/GenBank/DDBJ whole genome shotgun (WGS) entry which is preliminary data.</text>
</comment>